<keyword evidence="7" id="KW-1185">Reference proteome</keyword>
<protein>
    <submittedName>
        <fullName evidence="6">Autotransporter secretion inner membrane protein TamB</fullName>
    </submittedName>
</protein>
<proteinExistence type="predicted"/>
<evidence type="ECO:0000256" key="1">
    <source>
        <dbReference type="ARBA" id="ARBA00004167"/>
    </source>
</evidence>
<gene>
    <name evidence="6" type="ORF">H206_02357</name>
</gene>
<comment type="caution">
    <text evidence="6">The sequence shown here is derived from an EMBL/GenBank/DDBJ whole genome shotgun (WGS) entry which is preliminary data.</text>
</comment>
<keyword evidence="3 5" id="KW-1133">Transmembrane helix</keyword>
<dbReference type="AlphaFoldDB" id="A0A3S4T642"/>
<evidence type="ECO:0000256" key="2">
    <source>
        <dbReference type="ARBA" id="ARBA00022692"/>
    </source>
</evidence>
<name>A0A3S4T642_9BACT</name>
<keyword evidence="4 5" id="KW-0472">Membrane</keyword>
<reference evidence="6 7" key="1">
    <citation type="submission" date="2017-01" db="EMBL/GenBank/DDBJ databases">
        <title>The cable genome- insights into the physiology and evolution of filamentous bacteria capable of sulfide oxidation via long distance electron transfer.</title>
        <authorList>
            <person name="Schreiber L."/>
            <person name="Bjerg J.T."/>
            <person name="Boggild A."/>
            <person name="Van De Vossenberg J."/>
            <person name="Meysman F."/>
            <person name="Nielsen L.P."/>
            <person name="Schramm A."/>
            <person name="Kjeldsen K.U."/>
        </authorList>
    </citation>
    <scope>NUCLEOTIDE SEQUENCE [LARGE SCALE GENOMIC DNA]</scope>
    <source>
        <strain evidence="6">MCF</strain>
    </source>
</reference>
<sequence length="1109" mass="120425">MKSDNKSDTISPTQRPLRKWLILLLLPCLFISAVFLLALTTETGFRVLLRTADSLSGPIFSVEEIEGRLLSRWRLGKVQVHLDKVVDVKLDELAFAWSPEMLFQKRLVLHQVAAQGLVVRLTGSSQEDEKEEKDSPVVMPTIKLPLDIDLEELHLRDGQIFFSEKGNPLVINEVILQATARNQQEAQQGTPQQATELDIQRIKLDLRDYGVDLQGQVAFYDAWPLALKGSWRVADPGINDLNGTLDAQGDLDDLAVFLTLIAPAEVTLEGKLTDILNDLHWQAAAKTGHLHLNDIKVDVPVDGTLTIVEASGTVGSYQGTLVADIHYAGYPPVQAEAKVIAEDYSGVAIEYLSVHHGESTLTTRGKMQWTGGFSWQAELEGKEIDPSLVAEKWPGKISGLIQSQGKLSSSGTALEVNINALNGELVGFPLQGSGGMELDTQGMVFHDLQIQAGSAEVELDGRITKDNSLELKVRAESDDLSAFFPEYAGSIHLRGTATGKQENPGIDLVLEGAGLEVAGYKLSKLQADLKADLVMEGEESGMKINELKLLVDEDMSLDATGQIGWHEGISWQAKLSGEQLNPGLFIPEWPGKIQTKIRSQGRKATGKLVAKVEIDELSGILRDLPLAGSGKAEIDGKKINITALHLQSGSTQLDIDGQADDQKVHFTVQARSDDLSPLVPEIQGGFQATIEAQGEPSRPEITLSLSGTELAFQDYTLQPLQHLQTDVKAKLSLQGDDQGATVDELRVVLGNKGNKGTLAASGQVGWSNGLSWQVDLTGKQLDPSFFLPEWPGNITTEIYSQGQKNGDGLTAQLQINELGGKLRDLPLSGSGKAALNNKEIVVDKLRLGFGSAQVVVNGSANPAQQFDLSFEAEAKNLAGLLPGASGEFRVQGTLKGKAQQPDLNLTVNVGNVKYEEYQLKRLNGRIKADLAENGRIDADLKASGIRVKEEEISSASLQIQGSTERHTLELSVAGTPGKVQLAAAGGLKEQTWQGRLTQLSLDHEQFGGWAMLHPADLRLSGQESGKEAALSDFSLKHNGQKKELKTDFKIFLDGAWKEEGGWQVKGRVDDFALKLLQEWKLPAPDFDGTAKARFAAQGRGLFLIRQNFL</sequence>
<dbReference type="GO" id="GO:0097347">
    <property type="term" value="C:TAM protein secretion complex"/>
    <property type="evidence" value="ECO:0007669"/>
    <property type="project" value="TreeGrafter"/>
</dbReference>
<evidence type="ECO:0000256" key="3">
    <source>
        <dbReference type="ARBA" id="ARBA00022989"/>
    </source>
</evidence>
<feature type="transmembrane region" description="Helical" evidence="5">
    <location>
        <begin position="20"/>
        <end position="39"/>
    </location>
</feature>
<dbReference type="EMBL" id="MTKO01000107">
    <property type="protein sequence ID" value="RWX43863.1"/>
    <property type="molecule type" value="Genomic_DNA"/>
</dbReference>
<comment type="subcellular location">
    <subcellularLocation>
        <location evidence="1">Membrane</location>
        <topology evidence="1">Single-pass membrane protein</topology>
    </subcellularLocation>
</comment>
<dbReference type="GO" id="GO:0005886">
    <property type="term" value="C:plasma membrane"/>
    <property type="evidence" value="ECO:0007669"/>
    <property type="project" value="TreeGrafter"/>
</dbReference>
<evidence type="ECO:0000256" key="5">
    <source>
        <dbReference type="SAM" id="Phobius"/>
    </source>
</evidence>
<evidence type="ECO:0000313" key="7">
    <source>
        <dbReference type="Proteomes" id="UP000287853"/>
    </source>
</evidence>
<evidence type="ECO:0000313" key="6">
    <source>
        <dbReference type="EMBL" id="RWX43863.1"/>
    </source>
</evidence>
<keyword evidence="2 5" id="KW-0812">Transmembrane</keyword>
<evidence type="ECO:0000256" key="4">
    <source>
        <dbReference type="ARBA" id="ARBA00023136"/>
    </source>
</evidence>
<organism evidence="6 7">
    <name type="scientific">Candidatus Electrothrix aarhusensis</name>
    <dbReference type="NCBI Taxonomy" id="1859131"/>
    <lineage>
        <taxon>Bacteria</taxon>
        <taxon>Pseudomonadati</taxon>
        <taxon>Thermodesulfobacteriota</taxon>
        <taxon>Desulfobulbia</taxon>
        <taxon>Desulfobulbales</taxon>
        <taxon>Desulfobulbaceae</taxon>
        <taxon>Candidatus Electrothrix</taxon>
    </lineage>
</organism>
<accession>A0A3S4T642</accession>
<dbReference type="PANTHER" id="PTHR36985:SF1">
    <property type="entry name" value="TRANSLOCATION AND ASSEMBLY MODULE SUBUNIT TAMB"/>
    <property type="match status" value="1"/>
</dbReference>
<dbReference type="GO" id="GO:0009306">
    <property type="term" value="P:protein secretion"/>
    <property type="evidence" value="ECO:0007669"/>
    <property type="project" value="TreeGrafter"/>
</dbReference>
<dbReference type="PANTHER" id="PTHR36985">
    <property type="entry name" value="TRANSLOCATION AND ASSEMBLY MODULE SUBUNIT TAMB"/>
    <property type="match status" value="1"/>
</dbReference>
<dbReference type="Proteomes" id="UP000287853">
    <property type="component" value="Unassembled WGS sequence"/>
</dbReference>